<organism evidence="1 2">
    <name type="scientific">Clostridium faecium</name>
    <dbReference type="NCBI Taxonomy" id="2762223"/>
    <lineage>
        <taxon>Bacteria</taxon>
        <taxon>Bacillati</taxon>
        <taxon>Bacillota</taxon>
        <taxon>Clostridia</taxon>
        <taxon>Eubacteriales</taxon>
        <taxon>Clostridiaceae</taxon>
        <taxon>Clostridium</taxon>
    </lineage>
</organism>
<sequence length="327" mass="38051">MKWTDYMIFAIILITSISLPLKIKQEKMLKSEELKIIYNEAVDNAVKDAVKTLLEPADNESMEILADGKKINFKKTNLNLDKALWRFYQTMFLNLNIENDYMMQEAIKSKIPIKLAVGYDGYFINSWQEIKEGNKLKEVWHPKTPYIYFDTKNNLSISLTLDNTIYIIGEDGEKEEYKAEDLLGKYNNILFSQDIEKFHEVRKQIIIESIQKDLERYSSLNNQIAIKNGWGYTLQLPIIDERAINDISFMAFLQGKPLNGIDLYNNYGLGIARAVRESYIYTNVGDKYYHNKNCNKSTNYDSIFDSEKEAAKAGYHPHDCIFQNNSK</sequence>
<protein>
    <submittedName>
        <fullName evidence="1">Uncharacterized protein</fullName>
    </submittedName>
</protein>
<dbReference type="RefSeq" id="WP_191738821.1">
    <property type="nucleotide sequence ID" value="NZ_JACSQB010000018.1"/>
</dbReference>
<keyword evidence="2" id="KW-1185">Reference proteome</keyword>
<evidence type="ECO:0000313" key="2">
    <source>
        <dbReference type="Proteomes" id="UP000627166"/>
    </source>
</evidence>
<reference evidence="1 2" key="1">
    <citation type="submission" date="2020-08" db="EMBL/GenBank/DDBJ databases">
        <title>A Genomic Blueprint of the Chicken Gut Microbiome.</title>
        <authorList>
            <person name="Gilroy R."/>
            <person name="Ravi A."/>
            <person name="Getino M."/>
            <person name="Pursley I."/>
            <person name="Horton D.L."/>
            <person name="Alikhan N.-F."/>
            <person name="Baker D."/>
            <person name="Gharbi K."/>
            <person name="Hall N."/>
            <person name="Watson M."/>
            <person name="Adriaenssens E.M."/>
            <person name="Foster-Nyarko E."/>
            <person name="Jarju S."/>
            <person name="Secka A."/>
            <person name="Antonio M."/>
            <person name="Oren A."/>
            <person name="Chaudhuri R."/>
            <person name="La Ragione R.M."/>
            <person name="Hildebrand F."/>
            <person name="Pallen M.J."/>
        </authorList>
    </citation>
    <scope>NUCLEOTIDE SEQUENCE [LARGE SCALE GENOMIC DNA]</scope>
    <source>
        <strain evidence="1 2">N37</strain>
    </source>
</reference>
<evidence type="ECO:0000313" key="1">
    <source>
        <dbReference type="EMBL" id="MBD8045848.1"/>
    </source>
</evidence>
<comment type="caution">
    <text evidence="1">The sequence shown here is derived from an EMBL/GenBank/DDBJ whole genome shotgun (WGS) entry which is preliminary data.</text>
</comment>
<proteinExistence type="predicted"/>
<accession>A0ABR8YP97</accession>
<gene>
    <name evidence="1" type="ORF">H9637_02130</name>
</gene>
<dbReference type="EMBL" id="JACSQB010000018">
    <property type="protein sequence ID" value="MBD8045848.1"/>
    <property type="molecule type" value="Genomic_DNA"/>
</dbReference>
<dbReference type="Proteomes" id="UP000627166">
    <property type="component" value="Unassembled WGS sequence"/>
</dbReference>
<name>A0ABR8YP97_9CLOT</name>